<gene>
    <name evidence="2" type="primary">fldA</name>
    <name evidence="2" type="ORF">LrDSM24759_02720</name>
</gene>
<comment type="caution">
    <text evidence="2">The sequence shown here is derived from an EMBL/GenBank/DDBJ whole genome shotgun (WGS) entry which is preliminary data.</text>
</comment>
<dbReference type="Pfam" id="PF12682">
    <property type="entry name" value="Flavodoxin_4"/>
    <property type="match status" value="1"/>
</dbReference>
<dbReference type="Gene3D" id="3.40.50.360">
    <property type="match status" value="1"/>
</dbReference>
<dbReference type="PROSITE" id="PS00201">
    <property type="entry name" value="FLAVODOXIN"/>
    <property type="match status" value="1"/>
</dbReference>
<dbReference type="RefSeq" id="WP_245953319.1">
    <property type="nucleotide sequence ID" value="NZ_BFBY01000002.1"/>
</dbReference>
<sequence>MKTLIIYYSGSGNTKRGAEKIHHEVKNSDLVEIKVPAGTFSADMYETNDIFKEQIETNQLPQINLPKVDFEQYDLILIGSPVWSGMPASPIKSFLNELQRVNYSGNVASFFTDVGQDGNYDQTFKTWGKNLNIIGTRRDSSKISEWIEK</sequence>
<name>A0A2Z6T7X0_9LACO</name>
<dbReference type="PANTHER" id="PTHR39201:SF1">
    <property type="entry name" value="FLAVODOXIN-LIKE DOMAIN-CONTAINING PROTEIN"/>
    <property type="match status" value="1"/>
</dbReference>
<reference evidence="3" key="1">
    <citation type="submission" date="2018-03" db="EMBL/GenBank/DDBJ databases">
        <title>New taxa in the Lactobacillus gasseri group.</title>
        <authorList>
            <person name="Tanizawa Y."/>
            <person name="Tohno M."/>
            <person name="Endo A."/>
            <person name="Arita M."/>
        </authorList>
    </citation>
    <scope>NUCLEOTIDE SEQUENCE [LARGE SCALE GENOMIC DNA]</scope>
    <source>
        <strain evidence="3">DSM 24759</strain>
    </source>
</reference>
<dbReference type="SUPFAM" id="SSF52218">
    <property type="entry name" value="Flavoproteins"/>
    <property type="match status" value="1"/>
</dbReference>
<dbReference type="GO" id="GO:0009055">
    <property type="term" value="F:electron transfer activity"/>
    <property type="evidence" value="ECO:0007669"/>
    <property type="project" value="InterPro"/>
</dbReference>
<evidence type="ECO:0000259" key="1">
    <source>
        <dbReference type="PROSITE" id="PS50902"/>
    </source>
</evidence>
<dbReference type="AlphaFoldDB" id="A0A2Z6T7X0"/>
<dbReference type="InterPro" id="IPR008254">
    <property type="entry name" value="Flavodoxin/NO_synth"/>
</dbReference>
<keyword evidence="3" id="KW-1185">Reference proteome</keyword>
<organism evidence="2 3">
    <name type="scientific">Lactobacillus rodentium</name>
    <dbReference type="NCBI Taxonomy" id="947835"/>
    <lineage>
        <taxon>Bacteria</taxon>
        <taxon>Bacillati</taxon>
        <taxon>Bacillota</taxon>
        <taxon>Bacilli</taxon>
        <taxon>Lactobacillales</taxon>
        <taxon>Lactobacillaceae</taxon>
        <taxon>Lactobacillus</taxon>
    </lineage>
</organism>
<dbReference type="PROSITE" id="PS50902">
    <property type="entry name" value="FLAVODOXIN_LIKE"/>
    <property type="match status" value="1"/>
</dbReference>
<dbReference type="EMBL" id="BFBY01000002">
    <property type="protein sequence ID" value="GBG04358.1"/>
    <property type="molecule type" value="Genomic_DNA"/>
</dbReference>
<dbReference type="PANTHER" id="PTHR39201">
    <property type="entry name" value="EXPORTED PROTEIN-RELATED"/>
    <property type="match status" value="1"/>
</dbReference>
<proteinExistence type="predicted"/>
<dbReference type="GO" id="GO:0016651">
    <property type="term" value="F:oxidoreductase activity, acting on NAD(P)H"/>
    <property type="evidence" value="ECO:0007669"/>
    <property type="project" value="UniProtKB-ARBA"/>
</dbReference>
<dbReference type="Proteomes" id="UP000257317">
    <property type="component" value="Unassembled WGS sequence"/>
</dbReference>
<dbReference type="InterPro" id="IPR029039">
    <property type="entry name" value="Flavoprotein-like_sf"/>
</dbReference>
<dbReference type="InterPro" id="IPR001226">
    <property type="entry name" value="Flavodoxin_CS"/>
</dbReference>
<feature type="domain" description="Flavodoxin-like" evidence="1">
    <location>
        <begin position="3"/>
        <end position="149"/>
    </location>
</feature>
<dbReference type="GO" id="GO:0010181">
    <property type="term" value="F:FMN binding"/>
    <property type="evidence" value="ECO:0007669"/>
    <property type="project" value="InterPro"/>
</dbReference>
<accession>A0A2Z6T7X0</accession>
<evidence type="ECO:0000313" key="2">
    <source>
        <dbReference type="EMBL" id="GBG04358.1"/>
    </source>
</evidence>
<evidence type="ECO:0000313" key="3">
    <source>
        <dbReference type="Proteomes" id="UP000257317"/>
    </source>
</evidence>
<protein>
    <submittedName>
        <fullName evidence="2">Flavodoxin</fullName>
    </submittedName>
</protein>